<sequence>MLDSKLNKYSALLLLIAVLFVGNNLAHDAAHTVSAQTSAQVECDTCHVFKGTLVSQVRALFSVLPSVENLSPAQISAALTSRFSEYLSRAPPKI</sequence>
<accession>A0A520MPA1</accession>
<protein>
    <recommendedName>
        <fullName evidence="4">Cytochrome c domain-containing protein</fullName>
    </recommendedName>
</protein>
<dbReference type="EMBL" id="SHBP01000001">
    <property type="protein sequence ID" value="RZO23037.1"/>
    <property type="molecule type" value="Genomic_DNA"/>
</dbReference>
<organism evidence="2 3">
    <name type="scientific">SAR92 clade bacterium</name>
    <dbReference type="NCBI Taxonomy" id="2315479"/>
    <lineage>
        <taxon>Bacteria</taxon>
        <taxon>Pseudomonadati</taxon>
        <taxon>Pseudomonadota</taxon>
        <taxon>Gammaproteobacteria</taxon>
        <taxon>Cellvibrionales</taxon>
        <taxon>Porticoccaceae</taxon>
        <taxon>SAR92 clade</taxon>
    </lineage>
</organism>
<dbReference type="AlphaFoldDB" id="A0A520MPA1"/>
<proteinExistence type="predicted"/>
<evidence type="ECO:0008006" key="4">
    <source>
        <dbReference type="Google" id="ProtNLM"/>
    </source>
</evidence>
<evidence type="ECO:0000256" key="1">
    <source>
        <dbReference type="SAM" id="SignalP"/>
    </source>
</evidence>
<name>A0A520MPA1_9GAMM</name>
<gene>
    <name evidence="2" type="ORF">EVB03_01365</name>
</gene>
<evidence type="ECO:0000313" key="2">
    <source>
        <dbReference type="EMBL" id="RZO23037.1"/>
    </source>
</evidence>
<reference evidence="2 3" key="1">
    <citation type="submission" date="2019-02" db="EMBL/GenBank/DDBJ databases">
        <title>Prokaryotic population dynamics and viral predation in marine succession experiment using metagenomics: the confinement effect.</title>
        <authorList>
            <person name="Haro-Moreno J.M."/>
            <person name="Rodriguez-Valera F."/>
            <person name="Lopez-Perez M."/>
        </authorList>
    </citation>
    <scope>NUCLEOTIDE SEQUENCE [LARGE SCALE GENOMIC DNA]</scope>
    <source>
        <strain evidence="2">MED-G170</strain>
    </source>
</reference>
<feature type="signal peptide" evidence="1">
    <location>
        <begin position="1"/>
        <end position="26"/>
    </location>
</feature>
<comment type="caution">
    <text evidence="2">The sequence shown here is derived from an EMBL/GenBank/DDBJ whole genome shotgun (WGS) entry which is preliminary data.</text>
</comment>
<dbReference type="Proteomes" id="UP000315889">
    <property type="component" value="Unassembled WGS sequence"/>
</dbReference>
<keyword evidence="1" id="KW-0732">Signal</keyword>
<evidence type="ECO:0000313" key="3">
    <source>
        <dbReference type="Proteomes" id="UP000315889"/>
    </source>
</evidence>
<feature type="chain" id="PRO_5021762082" description="Cytochrome c domain-containing protein" evidence="1">
    <location>
        <begin position="27"/>
        <end position="94"/>
    </location>
</feature>